<reference evidence="2" key="2">
    <citation type="journal article" date="2022" name="Microbiol. Resour. Announc.">
        <title>Metagenome Sequencing to Explore Phylogenomics of Terrestrial Cyanobacteria.</title>
        <authorList>
            <person name="Ward R.D."/>
            <person name="Stajich J.E."/>
            <person name="Johansen J.R."/>
            <person name="Huntemann M."/>
            <person name="Clum A."/>
            <person name="Foster B."/>
            <person name="Foster B."/>
            <person name="Roux S."/>
            <person name="Palaniappan K."/>
            <person name="Varghese N."/>
            <person name="Mukherjee S."/>
            <person name="Reddy T.B.K."/>
            <person name="Daum C."/>
            <person name="Copeland A."/>
            <person name="Chen I.A."/>
            <person name="Ivanova N.N."/>
            <person name="Kyrpides N.C."/>
            <person name="Shapiro N."/>
            <person name="Eloe-Fadrosh E.A."/>
            <person name="Pietrasiak N."/>
        </authorList>
    </citation>
    <scope>NUCLEOTIDE SEQUENCE</scope>
    <source>
        <strain evidence="2">CPER-KK1</strain>
    </source>
</reference>
<feature type="compositionally biased region" description="Basic and acidic residues" evidence="1">
    <location>
        <begin position="87"/>
        <end position="114"/>
    </location>
</feature>
<comment type="caution">
    <text evidence="2">The sequence shown here is derived from an EMBL/GenBank/DDBJ whole genome shotgun (WGS) entry which is preliminary data.</text>
</comment>
<dbReference type="Proteomes" id="UP000753908">
    <property type="component" value="Unassembled WGS sequence"/>
</dbReference>
<evidence type="ECO:0000313" key="2">
    <source>
        <dbReference type="EMBL" id="MBW4547223.1"/>
    </source>
</evidence>
<feature type="region of interest" description="Disordered" evidence="1">
    <location>
        <begin position="71"/>
        <end position="185"/>
    </location>
</feature>
<evidence type="ECO:0000313" key="3">
    <source>
        <dbReference type="Proteomes" id="UP000753908"/>
    </source>
</evidence>
<gene>
    <name evidence="2" type="ORF">KME25_22715</name>
</gene>
<accession>A0A951PR64</accession>
<organism evidence="2 3">
    <name type="scientific">Symplocastrum torsivum CPER-KK1</name>
    <dbReference type="NCBI Taxonomy" id="450513"/>
    <lineage>
        <taxon>Bacteria</taxon>
        <taxon>Bacillati</taxon>
        <taxon>Cyanobacteriota</taxon>
        <taxon>Cyanophyceae</taxon>
        <taxon>Oscillatoriophycideae</taxon>
        <taxon>Oscillatoriales</taxon>
        <taxon>Microcoleaceae</taxon>
        <taxon>Symplocastrum</taxon>
    </lineage>
</organism>
<evidence type="ECO:0000256" key="1">
    <source>
        <dbReference type="SAM" id="MobiDB-lite"/>
    </source>
</evidence>
<name>A0A951PR64_9CYAN</name>
<proteinExistence type="predicted"/>
<dbReference type="EMBL" id="JAHHIF010000037">
    <property type="protein sequence ID" value="MBW4547223.1"/>
    <property type="molecule type" value="Genomic_DNA"/>
</dbReference>
<protein>
    <submittedName>
        <fullName evidence="2">Uncharacterized protein</fullName>
    </submittedName>
</protein>
<dbReference type="AlphaFoldDB" id="A0A951PR64"/>
<reference evidence="2" key="1">
    <citation type="submission" date="2021-05" db="EMBL/GenBank/DDBJ databases">
        <authorList>
            <person name="Pietrasiak N."/>
            <person name="Ward R."/>
            <person name="Stajich J.E."/>
            <person name="Kurbessoian T."/>
        </authorList>
    </citation>
    <scope>NUCLEOTIDE SEQUENCE</scope>
    <source>
        <strain evidence="2">CPER-KK1</strain>
    </source>
</reference>
<sequence>MFGFIKKLFSGIAAFFGGLIGGKKSQDNTSTAPKPKKSKGFYLELDEIDNAKAVVQEKIAEPLKAAAGTVAEKLESAKETVGVAVADRPKTEPSPEAKKPEAKKPEAKAQKPDPGKVAVPSKNETVKVEAQPNPPAPSTNGKVEPQAEQTFAPNYLMPTASQSRRRPGPSLDMFRDMARQVKTPG</sequence>